<dbReference type="OrthoDB" id="5486557at2"/>
<evidence type="ECO:0000256" key="1">
    <source>
        <dbReference type="SAM" id="SignalP"/>
    </source>
</evidence>
<dbReference type="RefSeq" id="WP_146649235.1">
    <property type="nucleotide sequence ID" value="NZ_CP012333.1"/>
</dbReference>
<protein>
    <recommendedName>
        <fullName evidence="2">IgGFc-binding protein N-terminal domain-containing protein</fullName>
    </recommendedName>
</protein>
<gene>
    <name evidence="3" type="ORF">AKJ09_04899</name>
</gene>
<dbReference type="KEGG" id="llu:AKJ09_04899"/>
<keyword evidence="4" id="KW-1185">Reference proteome</keyword>
<evidence type="ECO:0000313" key="4">
    <source>
        <dbReference type="Proteomes" id="UP000064967"/>
    </source>
</evidence>
<dbReference type="EMBL" id="CP012333">
    <property type="protein sequence ID" value="AKU98235.1"/>
    <property type="molecule type" value="Genomic_DNA"/>
</dbReference>
<dbReference type="STRING" id="1391654.AKJ09_04899"/>
<organism evidence="3 4">
    <name type="scientific">Labilithrix luteola</name>
    <dbReference type="NCBI Taxonomy" id="1391654"/>
    <lineage>
        <taxon>Bacteria</taxon>
        <taxon>Pseudomonadati</taxon>
        <taxon>Myxococcota</taxon>
        <taxon>Polyangia</taxon>
        <taxon>Polyangiales</taxon>
        <taxon>Labilitrichaceae</taxon>
        <taxon>Labilithrix</taxon>
    </lineage>
</organism>
<dbReference type="PANTHER" id="PTHR46534:SF1">
    <property type="entry name" value="IGGFC-BINDING PROTEIN N-TERMINAL DOMAIN-CONTAINING PROTEIN"/>
    <property type="match status" value="1"/>
</dbReference>
<dbReference type="Proteomes" id="UP000064967">
    <property type="component" value="Chromosome"/>
</dbReference>
<dbReference type="PANTHER" id="PTHR46534">
    <property type="entry name" value="IGGFC_BINDING DOMAIN-CONTAINING PROTEIN"/>
    <property type="match status" value="1"/>
</dbReference>
<accession>A0A0K1PXI5</accession>
<reference evidence="3 4" key="1">
    <citation type="submission" date="2015-08" db="EMBL/GenBank/DDBJ databases">
        <authorList>
            <person name="Babu N.S."/>
            <person name="Beckwith C.J."/>
            <person name="Beseler K.G."/>
            <person name="Brison A."/>
            <person name="Carone J.V."/>
            <person name="Caskin T.P."/>
            <person name="Diamond M."/>
            <person name="Durham M.E."/>
            <person name="Foxe J.M."/>
            <person name="Go M."/>
            <person name="Henderson B.A."/>
            <person name="Jones I.B."/>
            <person name="McGettigan J.A."/>
            <person name="Micheletti S.J."/>
            <person name="Nasrallah M.E."/>
            <person name="Ortiz D."/>
            <person name="Piller C.R."/>
            <person name="Privatt S.R."/>
            <person name="Schneider S.L."/>
            <person name="Sharp S."/>
            <person name="Smith T.C."/>
            <person name="Stanton J.D."/>
            <person name="Ullery H.E."/>
            <person name="Wilson R.J."/>
            <person name="Serrano M.G."/>
            <person name="Buck G."/>
            <person name="Lee V."/>
            <person name="Wang Y."/>
            <person name="Carvalho R."/>
            <person name="Voegtly L."/>
            <person name="Shi R."/>
            <person name="Duckworth R."/>
            <person name="Johnson A."/>
            <person name="Loviza R."/>
            <person name="Walstead R."/>
            <person name="Shah Z."/>
            <person name="Kiflezghi M."/>
            <person name="Wade K."/>
            <person name="Ball S.L."/>
            <person name="Bradley K.W."/>
            <person name="Asai D.J."/>
            <person name="Bowman C.A."/>
            <person name="Russell D.A."/>
            <person name="Pope W.H."/>
            <person name="Jacobs-Sera D."/>
            <person name="Hendrix R.W."/>
            <person name="Hatfull G.F."/>
        </authorList>
    </citation>
    <scope>NUCLEOTIDE SEQUENCE [LARGE SCALE GENOMIC DNA]</scope>
    <source>
        <strain evidence="3 4">DSM 27648</strain>
    </source>
</reference>
<feature type="domain" description="IgGFc-binding protein N-terminal" evidence="2">
    <location>
        <begin position="244"/>
        <end position="576"/>
    </location>
</feature>
<feature type="signal peptide" evidence="1">
    <location>
        <begin position="1"/>
        <end position="27"/>
    </location>
</feature>
<dbReference type="Pfam" id="PF17517">
    <property type="entry name" value="IgGFc_binding"/>
    <property type="match status" value="1"/>
</dbReference>
<evidence type="ECO:0000259" key="2">
    <source>
        <dbReference type="Pfam" id="PF17517"/>
    </source>
</evidence>
<keyword evidence="1" id="KW-0732">Signal</keyword>
<evidence type="ECO:0000313" key="3">
    <source>
        <dbReference type="EMBL" id="AKU98235.1"/>
    </source>
</evidence>
<name>A0A0K1PXI5_9BACT</name>
<feature type="chain" id="PRO_5005466777" description="IgGFc-binding protein N-terminal domain-containing protein" evidence="1">
    <location>
        <begin position="28"/>
        <end position="603"/>
    </location>
</feature>
<proteinExistence type="predicted"/>
<sequence>MSMLTDARKISFASVVVCTGLAAVTFAACSSDPTKFDDGPGSLTSDGEAPDAQSCGYHCSADLKKVIKGCPGSEEVTSCGPDEGCGVDRCVDACQSAALSKGSIGCSFWTLPPDDPTEGPGSCFTALIANTWDRPVTLGAEYGSEALDISNSIYTVTRTADGATYTRLDGPIPPGQVAVVFLSQAEAVSGYAGTRCPEGVTPAFKGDPIRHGTAKTSAFHLTADAPISAYSMYPYGGADSYIPTATLLLPISSWDTNYIAVSTGKYGDQNRSALDRRTIQIVANEDDTRVSMRPTKAIGAGNEVDAAGKNETHTWTLSRGQVLQITQSGEVTGSPISSNKPVGLFGGSPCDFLPSGVMSCDVTQQQIPPFSQWGNEYALVPYASRIISVTGSAREKVLWMFVGAVDGTVLSYEPSKPPGAPDTLSAGQPVYFMTDALVTVKSQDKKHPFHAAVHMSSATFGGGAPGGGMTSGDPDFVNVVPSDQFLDRYVFFADYTFSDTVLTVVRRKTDKGFMPVDLDCAGELQDFQPLGSSGEYEYAWVYLTKAFLAQKFAKGECSYGGHEAHSDGTFSVTVWGIGRDASYGYAGGMGSRPINDAPAPIVN</sequence>
<dbReference type="AlphaFoldDB" id="A0A0K1PXI5"/>
<dbReference type="InterPro" id="IPR035234">
    <property type="entry name" value="IgGFc-bd_N"/>
</dbReference>